<dbReference type="HOGENOM" id="CLU_2280178_0_0_1"/>
<proteinExistence type="predicted"/>
<gene>
    <name evidence="1" type="ORF">DAPPUDRAFT_345612</name>
</gene>
<dbReference type="AlphaFoldDB" id="E9I7H5"/>
<evidence type="ECO:0000313" key="1">
    <source>
        <dbReference type="EMBL" id="EFX60055.1"/>
    </source>
</evidence>
<evidence type="ECO:0000313" key="2">
    <source>
        <dbReference type="Proteomes" id="UP000000305"/>
    </source>
</evidence>
<dbReference type="Proteomes" id="UP000000305">
    <property type="component" value="Unassembled WGS sequence"/>
</dbReference>
<dbReference type="InParanoid" id="E9I7H5"/>
<organism evidence="1 2">
    <name type="scientific">Daphnia pulex</name>
    <name type="common">Water flea</name>
    <dbReference type="NCBI Taxonomy" id="6669"/>
    <lineage>
        <taxon>Eukaryota</taxon>
        <taxon>Metazoa</taxon>
        <taxon>Ecdysozoa</taxon>
        <taxon>Arthropoda</taxon>
        <taxon>Crustacea</taxon>
        <taxon>Branchiopoda</taxon>
        <taxon>Diplostraca</taxon>
        <taxon>Cladocera</taxon>
        <taxon>Anomopoda</taxon>
        <taxon>Daphniidae</taxon>
        <taxon>Daphnia</taxon>
    </lineage>
</organism>
<name>E9I7H5_DAPPU</name>
<accession>E9I7H5</accession>
<dbReference type="KEGG" id="dpx:DAPPUDRAFT_345612"/>
<dbReference type="EMBL" id="GL737225">
    <property type="protein sequence ID" value="EFX60055.1"/>
    <property type="molecule type" value="Genomic_DNA"/>
</dbReference>
<reference evidence="1 2" key="1">
    <citation type="journal article" date="2011" name="Science">
        <title>The ecoresponsive genome of Daphnia pulex.</title>
        <authorList>
            <person name="Colbourne J.K."/>
            <person name="Pfrender M.E."/>
            <person name="Gilbert D."/>
            <person name="Thomas W.K."/>
            <person name="Tucker A."/>
            <person name="Oakley T.H."/>
            <person name="Tokishita S."/>
            <person name="Aerts A."/>
            <person name="Arnold G.J."/>
            <person name="Basu M.K."/>
            <person name="Bauer D.J."/>
            <person name="Caceres C.E."/>
            <person name="Carmel L."/>
            <person name="Casola C."/>
            <person name="Choi J.H."/>
            <person name="Detter J.C."/>
            <person name="Dong Q."/>
            <person name="Dusheyko S."/>
            <person name="Eads B.D."/>
            <person name="Frohlich T."/>
            <person name="Geiler-Samerotte K.A."/>
            <person name="Gerlach D."/>
            <person name="Hatcher P."/>
            <person name="Jogdeo S."/>
            <person name="Krijgsveld J."/>
            <person name="Kriventseva E.V."/>
            <person name="Kultz D."/>
            <person name="Laforsch C."/>
            <person name="Lindquist E."/>
            <person name="Lopez J."/>
            <person name="Manak J.R."/>
            <person name="Muller J."/>
            <person name="Pangilinan J."/>
            <person name="Patwardhan R.P."/>
            <person name="Pitluck S."/>
            <person name="Pritham E.J."/>
            <person name="Rechtsteiner A."/>
            <person name="Rho M."/>
            <person name="Rogozin I.B."/>
            <person name="Sakarya O."/>
            <person name="Salamov A."/>
            <person name="Schaack S."/>
            <person name="Shapiro H."/>
            <person name="Shiga Y."/>
            <person name="Skalitzky C."/>
            <person name="Smith Z."/>
            <person name="Souvorov A."/>
            <person name="Sung W."/>
            <person name="Tang Z."/>
            <person name="Tsuchiya D."/>
            <person name="Tu H."/>
            <person name="Vos H."/>
            <person name="Wang M."/>
            <person name="Wolf Y.I."/>
            <person name="Yamagata H."/>
            <person name="Yamada T."/>
            <person name="Ye Y."/>
            <person name="Shaw J.R."/>
            <person name="Andrews J."/>
            <person name="Crease T.J."/>
            <person name="Tang H."/>
            <person name="Lucas S.M."/>
            <person name="Robertson H.M."/>
            <person name="Bork P."/>
            <person name="Koonin E.V."/>
            <person name="Zdobnov E.M."/>
            <person name="Grigoriev I.V."/>
            <person name="Lynch M."/>
            <person name="Boore J.L."/>
        </authorList>
    </citation>
    <scope>NUCLEOTIDE SEQUENCE [LARGE SCALE GENOMIC DNA]</scope>
</reference>
<keyword evidence="2" id="KW-1185">Reference proteome</keyword>
<sequence length="102" mass="11418">MIYACKSDLSNTKKEKNDLPPNIEIAKNIEVYYSENALKSALLTAPVMMREQDSVNKTTFPNGIKLDMFNPDGTLGSTLTSKYGEMDHLTNQMIAKDSVVRE</sequence>
<protein>
    <submittedName>
        <fullName evidence="1">Uncharacterized protein</fullName>
    </submittedName>
</protein>